<dbReference type="EMBL" id="GBRH01271144">
    <property type="protein sequence ID" value="JAD26751.1"/>
    <property type="molecule type" value="Transcribed_RNA"/>
</dbReference>
<protein>
    <submittedName>
        <fullName evidence="1">Uncharacterized protein</fullName>
    </submittedName>
</protein>
<name>A0A0A8YKL2_ARUDO</name>
<accession>A0A0A8YKL2</accession>
<proteinExistence type="predicted"/>
<organism evidence="1">
    <name type="scientific">Arundo donax</name>
    <name type="common">Giant reed</name>
    <name type="synonym">Donax arundinaceus</name>
    <dbReference type="NCBI Taxonomy" id="35708"/>
    <lineage>
        <taxon>Eukaryota</taxon>
        <taxon>Viridiplantae</taxon>
        <taxon>Streptophyta</taxon>
        <taxon>Embryophyta</taxon>
        <taxon>Tracheophyta</taxon>
        <taxon>Spermatophyta</taxon>
        <taxon>Magnoliopsida</taxon>
        <taxon>Liliopsida</taxon>
        <taxon>Poales</taxon>
        <taxon>Poaceae</taxon>
        <taxon>PACMAD clade</taxon>
        <taxon>Arundinoideae</taxon>
        <taxon>Arundineae</taxon>
        <taxon>Arundo</taxon>
    </lineage>
</organism>
<reference evidence="1" key="2">
    <citation type="journal article" date="2015" name="Data Brief">
        <title>Shoot transcriptome of the giant reed, Arundo donax.</title>
        <authorList>
            <person name="Barrero R.A."/>
            <person name="Guerrero F.D."/>
            <person name="Moolhuijzen P."/>
            <person name="Goolsby J.A."/>
            <person name="Tidwell J."/>
            <person name="Bellgard S.E."/>
            <person name="Bellgard M.I."/>
        </authorList>
    </citation>
    <scope>NUCLEOTIDE SEQUENCE</scope>
    <source>
        <tissue evidence="1">Shoot tissue taken approximately 20 cm above the soil surface</tissue>
    </source>
</reference>
<dbReference type="AlphaFoldDB" id="A0A0A8YKL2"/>
<reference evidence="1" key="1">
    <citation type="submission" date="2014-09" db="EMBL/GenBank/DDBJ databases">
        <authorList>
            <person name="Magalhaes I.L.F."/>
            <person name="Oliveira U."/>
            <person name="Santos F.R."/>
            <person name="Vidigal T.H.D.A."/>
            <person name="Brescovit A.D."/>
            <person name="Santos A.J."/>
        </authorList>
    </citation>
    <scope>NUCLEOTIDE SEQUENCE</scope>
    <source>
        <tissue evidence="1">Shoot tissue taken approximately 20 cm above the soil surface</tissue>
    </source>
</reference>
<evidence type="ECO:0000313" key="1">
    <source>
        <dbReference type="EMBL" id="JAD26751.1"/>
    </source>
</evidence>
<sequence length="40" mass="4644">MLDYFRTYFSDTSLCQLLSCLCILGDQFNFLTNCIDLSLI</sequence>